<dbReference type="EMBL" id="CP044331">
    <property type="protein sequence ID" value="QGM97017.1"/>
    <property type="molecule type" value="Genomic_DNA"/>
</dbReference>
<keyword evidence="2" id="KW-1185">Reference proteome</keyword>
<organism evidence="1 2">
    <name type="scientific">Methylocystis parvus</name>
    <dbReference type="NCBI Taxonomy" id="134"/>
    <lineage>
        <taxon>Bacteria</taxon>
        <taxon>Pseudomonadati</taxon>
        <taxon>Pseudomonadota</taxon>
        <taxon>Alphaproteobacteria</taxon>
        <taxon>Hyphomicrobiales</taxon>
        <taxon>Methylocystaceae</taxon>
        <taxon>Methylocystis</taxon>
    </lineage>
</organism>
<dbReference type="AlphaFoldDB" id="A0A6B8LX64"/>
<evidence type="ECO:0000313" key="2">
    <source>
        <dbReference type="Proteomes" id="UP000422569"/>
    </source>
</evidence>
<evidence type="ECO:0000313" key="1">
    <source>
        <dbReference type="EMBL" id="QGM97017.1"/>
    </source>
</evidence>
<gene>
    <name evidence="1" type="ORF">F7D14_05710</name>
</gene>
<dbReference type="Proteomes" id="UP000422569">
    <property type="component" value="Chromosome"/>
</dbReference>
<proteinExistence type="predicted"/>
<dbReference type="KEGG" id="mpar:F7D14_05710"/>
<name>A0A6B8LX64_9HYPH</name>
<dbReference type="RefSeq" id="WP_016918537.1">
    <property type="nucleotide sequence ID" value="NZ_CP044331.1"/>
</dbReference>
<accession>A0A6B8LX64</accession>
<sequence>MADEPENLVLQQLRVMRAEIAESHAQLRSGINLLRDELKGDMHSLRADVASDLLTMQAKNEVEHKATREQVAGLRRAVVEYHSAVLGHGMLISDLEARVRRLKQKVGVSDV</sequence>
<reference evidence="1 2" key="1">
    <citation type="submission" date="2019-09" db="EMBL/GenBank/DDBJ databases">
        <title>Isolation and complete genome sequencing of Methylocystis species.</title>
        <authorList>
            <person name="Rumah B.L."/>
            <person name="Stead C.E."/>
            <person name="Stevens B.C."/>
            <person name="Minton N.P."/>
            <person name="Grosse-Honebrink A."/>
            <person name="Zhang Y."/>
        </authorList>
    </citation>
    <scope>NUCLEOTIDE SEQUENCE [LARGE SCALE GENOMIC DNA]</scope>
    <source>
        <strain evidence="1 2">BRCS2</strain>
    </source>
</reference>
<protein>
    <submittedName>
        <fullName evidence="1">Uncharacterized protein</fullName>
    </submittedName>
</protein>